<dbReference type="PANTHER" id="PTHR43179:SF12">
    <property type="entry name" value="GALACTOFURANOSYLTRANSFERASE GLFT2"/>
    <property type="match status" value="1"/>
</dbReference>
<reference evidence="6 7" key="1">
    <citation type="journal article" date="2016" name="Nat. Commun.">
        <title>Thousands of microbial genomes shed light on interconnected biogeochemical processes in an aquifer system.</title>
        <authorList>
            <person name="Anantharaman K."/>
            <person name="Brown C.T."/>
            <person name="Hug L.A."/>
            <person name="Sharon I."/>
            <person name="Castelle C.J."/>
            <person name="Probst A.J."/>
            <person name="Thomas B.C."/>
            <person name="Singh A."/>
            <person name="Wilkins M.J."/>
            <person name="Karaoz U."/>
            <person name="Brodie E.L."/>
            <person name="Williams K.H."/>
            <person name="Hubbard S.S."/>
            <person name="Banfield J.F."/>
        </authorList>
    </citation>
    <scope>NUCLEOTIDE SEQUENCE [LARGE SCALE GENOMIC DNA]</scope>
</reference>
<dbReference type="Gene3D" id="3.90.550.10">
    <property type="entry name" value="Spore Coat Polysaccharide Biosynthesis Protein SpsA, Chain A"/>
    <property type="match status" value="1"/>
</dbReference>
<evidence type="ECO:0000313" key="7">
    <source>
        <dbReference type="Proteomes" id="UP000179266"/>
    </source>
</evidence>
<evidence type="ECO:0000313" key="6">
    <source>
        <dbReference type="EMBL" id="OGL44696.1"/>
    </source>
</evidence>
<accession>A0A1F7RT04</accession>
<feature type="non-terminal residue" evidence="6">
    <location>
        <position position="308"/>
    </location>
</feature>
<proteinExistence type="inferred from homology"/>
<evidence type="ECO:0000259" key="5">
    <source>
        <dbReference type="Pfam" id="PF00535"/>
    </source>
</evidence>
<evidence type="ECO:0000256" key="1">
    <source>
        <dbReference type="ARBA" id="ARBA00006739"/>
    </source>
</evidence>
<gene>
    <name evidence="6" type="ORF">A2161_14695</name>
</gene>
<protein>
    <recommendedName>
        <fullName evidence="5">Glycosyltransferase 2-like domain-containing protein</fullName>
    </recommendedName>
</protein>
<comment type="caution">
    <text evidence="6">The sequence shown here is derived from an EMBL/GenBank/DDBJ whole genome shotgun (WGS) entry which is preliminary data.</text>
</comment>
<keyword evidence="4" id="KW-0472">Membrane</keyword>
<keyword evidence="2" id="KW-0328">Glycosyltransferase</keyword>
<dbReference type="InterPro" id="IPR001173">
    <property type="entry name" value="Glyco_trans_2-like"/>
</dbReference>
<evidence type="ECO:0000256" key="3">
    <source>
        <dbReference type="ARBA" id="ARBA00022679"/>
    </source>
</evidence>
<feature type="transmembrane region" description="Helical" evidence="4">
    <location>
        <begin position="246"/>
        <end position="268"/>
    </location>
</feature>
<feature type="domain" description="Glycosyltransferase 2-like" evidence="5">
    <location>
        <begin position="8"/>
        <end position="143"/>
    </location>
</feature>
<dbReference type="EMBL" id="MGDD01000211">
    <property type="protein sequence ID" value="OGL44696.1"/>
    <property type="molecule type" value="Genomic_DNA"/>
</dbReference>
<dbReference type="Proteomes" id="UP000179266">
    <property type="component" value="Unassembled WGS sequence"/>
</dbReference>
<keyword evidence="4" id="KW-0812">Transmembrane</keyword>
<name>A0A1F7RT04_9BACT</name>
<organism evidence="6 7">
    <name type="scientific">Candidatus Schekmanbacteria bacterium RBG_13_48_7</name>
    <dbReference type="NCBI Taxonomy" id="1817878"/>
    <lineage>
        <taxon>Bacteria</taxon>
        <taxon>Candidatus Schekmaniibacteriota</taxon>
    </lineage>
</organism>
<dbReference type="AlphaFoldDB" id="A0A1F7RT04"/>
<feature type="transmembrane region" description="Helical" evidence="4">
    <location>
        <begin position="274"/>
        <end position="295"/>
    </location>
</feature>
<evidence type="ECO:0000256" key="2">
    <source>
        <dbReference type="ARBA" id="ARBA00022676"/>
    </source>
</evidence>
<dbReference type="SUPFAM" id="SSF53448">
    <property type="entry name" value="Nucleotide-diphospho-sugar transferases"/>
    <property type="match status" value="1"/>
</dbReference>
<comment type="similarity">
    <text evidence="1">Belongs to the glycosyltransferase 2 family.</text>
</comment>
<sequence length="308" mass="35225">MENPNVAILILHYQNARLTEQCVESVLKTTYSFFSIYVIENGTLDPVPDNFFHANPGIKHIQFAKNYGFAEGYNRAINQIDDEYIALLNNDTIVDPNWLSPLISPLLENAKIAFTGSRIFFNGSRDLIIHAGGRFTTVGLGIDMFLGKPSSELSCQQSISAFVCGAAMAFSKYRFIELGAFDTSYFAYGEDVDICWRAWMFGYEVIHVPESIVYHHFSAATSWESPTKIRLCHRNKYFNIIKNMELLPLFFALIIALCYDILKMIIFVSDLNFTALQAILNGYWELLTHLFTLISNRKTIQKKRRFPD</sequence>
<evidence type="ECO:0000256" key="4">
    <source>
        <dbReference type="SAM" id="Phobius"/>
    </source>
</evidence>
<dbReference type="Pfam" id="PF00535">
    <property type="entry name" value="Glycos_transf_2"/>
    <property type="match status" value="1"/>
</dbReference>
<dbReference type="InterPro" id="IPR029044">
    <property type="entry name" value="Nucleotide-diphossugar_trans"/>
</dbReference>
<dbReference type="PANTHER" id="PTHR43179">
    <property type="entry name" value="RHAMNOSYLTRANSFERASE WBBL"/>
    <property type="match status" value="1"/>
</dbReference>
<dbReference type="CDD" id="cd04186">
    <property type="entry name" value="GT_2_like_c"/>
    <property type="match status" value="1"/>
</dbReference>
<keyword evidence="4" id="KW-1133">Transmembrane helix</keyword>
<keyword evidence="3" id="KW-0808">Transferase</keyword>
<dbReference type="GO" id="GO:0016757">
    <property type="term" value="F:glycosyltransferase activity"/>
    <property type="evidence" value="ECO:0007669"/>
    <property type="project" value="UniProtKB-KW"/>
</dbReference>